<feature type="transmembrane region" description="Helical" evidence="12">
    <location>
        <begin position="1198"/>
        <end position="1217"/>
    </location>
</feature>
<dbReference type="InterPro" id="IPR044492">
    <property type="entry name" value="P_typ_ATPase_HD_dom"/>
</dbReference>
<dbReference type="PROSITE" id="PS01229">
    <property type="entry name" value="COF_2"/>
    <property type="match status" value="1"/>
</dbReference>
<evidence type="ECO:0000256" key="11">
    <source>
        <dbReference type="ARBA" id="ARBA00023136"/>
    </source>
</evidence>
<comment type="catalytic activity">
    <reaction evidence="12">
        <text>ATP + H2O = ADP + phosphate + H(+)</text>
        <dbReference type="Rhea" id="RHEA:13065"/>
        <dbReference type="ChEBI" id="CHEBI:15377"/>
        <dbReference type="ChEBI" id="CHEBI:15378"/>
        <dbReference type="ChEBI" id="CHEBI:30616"/>
        <dbReference type="ChEBI" id="CHEBI:43474"/>
        <dbReference type="ChEBI" id="CHEBI:456216"/>
    </reaction>
</comment>
<dbReference type="FunFam" id="3.40.50.1000:FF:000068">
    <property type="entry name" value="Cation-transporting ATPase"/>
    <property type="match status" value="1"/>
</dbReference>
<dbReference type="SFLD" id="SFLDG00002">
    <property type="entry name" value="C1.7:_P-type_atpase_like"/>
    <property type="match status" value="1"/>
</dbReference>
<keyword evidence="6 12" id="KW-0547">Nucleotide-binding</keyword>
<dbReference type="NCBIfam" id="TIGR01657">
    <property type="entry name" value="P-ATPase-V"/>
    <property type="match status" value="1"/>
</dbReference>
<evidence type="ECO:0000256" key="8">
    <source>
        <dbReference type="ARBA" id="ARBA00022842"/>
    </source>
</evidence>
<keyword evidence="3" id="KW-0597">Phosphoprotein</keyword>
<keyword evidence="9 12" id="KW-1278">Translocase</keyword>
<keyword evidence="4 12" id="KW-0812">Transmembrane</keyword>
<dbReference type="Proteomes" id="UP000692954">
    <property type="component" value="Unassembled WGS sequence"/>
</dbReference>
<dbReference type="GO" id="GO:0019829">
    <property type="term" value="F:ATPase-coupled monoatomic cation transmembrane transporter activity"/>
    <property type="evidence" value="ECO:0007669"/>
    <property type="project" value="UniProtKB-UniRule"/>
</dbReference>
<evidence type="ECO:0000256" key="1">
    <source>
        <dbReference type="ARBA" id="ARBA00004141"/>
    </source>
</evidence>
<dbReference type="GO" id="GO:0016020">
    <property type="term" value="C:membrane"/>
    <property type="evidence" value="ECO:0007669"/>
    <property type="project" value="UniProtKB-SubCell"/>
</dbReference>
<feature type="domain" description="P-type ATPase A" evidence="13">
    <location>
        <begin position="273"/>
        <end position="383"/>
    </location>
</feature>
<comment type="caution">
    <text evidence="15">The sequence shown here is derived from an EMBL/GenBank/DDBJ whole genome shotgun (WGS) entry which is preliminary data.</text>
</comment>
<feature type="transmembrane region" description="Helical" evidence="12">
    <location>
        <begin position="1144"/>
        <end position="1163"/>
    </location>
</feature>
<keyword evidence="16" id="KW-1185">Reference proteome</keyword>
<evidence type="ECO:0000256" key="5">
    <source>
        <dbReference type="ARBA" id="ARBA00022723"/>
    </source>
</evidence>
<dbReference type="PROSITE" id="PS00154">
    <property type="entry name" value="ATPASE_E1_E2"/>
    <property type="match status" value="1"/>
</dbReference>
<sequence>MKIGESNENSEKLLSKFQYNQVAFQLPKDVQEEATIKQILSFSSPIHKKLLYYSFCILTCGIGYLFARWNLSLKLFLLYSQCLDITQATHVVITSLDNEKELLKVGLKKIWINKSEKQRKYFQYRLYTYFYEDDCFKAIETPFQSLTHEEIIQNYCQGVEQPDEIASLFGYNNTTIPDKGTGKILIDEILTPFYLFQIFSVCLWTIEKYYQYAIVIFLTSVISILVQFRETRQNFQKLRKMTSQDQIDYIFRGKNDIKIQNKFIIVDKSIVNNKQKLSSKEIVPGDLIEVRDDWIVPCDCILLNGSCIINESMLTGESIPIIKNPIQLNKLIYSPNNDCKSITLFAGTKCLESRHPEKGQVPVLAIAVQTGFQTMKGQLVRSILYPKPTTFSFYRDSLSFISVMAMLSLVGFSLTIKSQVDELKENNTTIFQMVINSLDLITITVPPALPTCLSIGVSFALARLGKKQIYCISPNKVNVAGKITIMCFDKTGTLTEDGLDLYGVRTIGYNHKKSKICFQDLIIDVKEELQIPNVIYSMNLGQNLYGQTKLQPSQLVLEIMASCHGLAKVNGNLIGDPLEVKMFEATNFELDDLNNEVFKENDRIQILKRFDFSSTLQRMSVIVSRNDKLRVHVKGSPEKLRELCNPGSVPRSFHKILEHYSKMGFRVLACGSKIIDNDNEYNRDQAECNLTFLGFLIMQNKLKPITRNVIETLQDAMIRTIMVTGDNVLTAISVARQCNIVQPNQRIFLGDIAEQKLDGKNHIIWKDFDMSDKVLNQDNLSPELEFNDDSDDEFETPELFGQQEQQYEQQMEIIIEDNDKIVSIQNNENKKILNLKKSKYENYKQEEEQLIAENLDHLIDDQDPWKTDQPFVVAISGKAFQLLLKQIDINPKARRLFGLMLEKTQIFARMKPEQKAQLISHLQIINKKSLCGMCGDGANDCGALKTADIGISLSDAEASIAAPFTSKIQNISCVIKLLREGRASLVTSFQCFKYMALYSMIQFCTVTLLYFTLSNMSSRQYFYIDLFIIIPLAGTMGQTKAYKKLTQFQPGSNLISFPVLLSVIGSTLIQIGFQTFVYFFMKNQSWYRSGVDIHKDIGDIDDHRAMQTSYENTIFFLFANFQYVFQCVAFSIGKPFRREFYTNFYFTFWIILGMIFNSYILLFQKSGFQNLFEFMFEYKSKNNKDLDSAIKQEWMYQLYGIMILNMIITILFEKYIVPFTTRFYRNKKRKILKRYKYSENPYLNDELNQK</sequence>
<evidence type="ECO:0000256" key="6">
    <source>
        <dbReference type="ARBA" id="ARBA00022741"/>
    </source>
</evidence>
<organism evidence="15 16">
    <name type="scientific">Paramecium sonneborni</name>
    <dbReference type="NCBI Taxonomy" id="65129"/>
    <lineage>
        <taxon>Eukaryota</taxon>
        <taxon>Sar</taxon>
        <taxon>Alveolata</taxon>
        <taxon>Ciliophora</taxon>
        <taxon>Intramacronucleata</taxon>
        <taxon>Oligohymenophorea</taxon>
        <taxon>Peniculida</taxon>
        <taxon>Parameciidae</taxon>
        <taxon>Paramecium</taxon>
    </lineage>
</organism>
<dbReference type="EMBL" id="CAJJDN010000059">
    <property type="protein sequence ID" value="CAD8092827.1"/>
    <property type="molecule type" value="Genomic_DNA"/>
</dbReference>
<evidence type="ECO:0000313" key="16">
    <source>
        <dbReference type="Proteomes" id="UP000692954"/>
    </source>
</evidence>
<feature type="transmembrane region" description="Helical" evidence="12">
    <location>
        <begin position="1057"/>
        <end position="1080"/>
    </location>
</feature>
<dbReference type="AlphaFoldDB" id="A0A8S1NI83"/>
<feature type="transmembrane region" description="Helical" evidence="12">
    <location>
        <begin position="50"/>
        <end position="67"/>
    </location>
</feature>
<evidence type="ECO:0000313" key="15">
    <source>
        <dbReference type="EMBL" id="CAD8092827.1"/>
    </source>
</evidence>
<evidence type="ECO:0000256" key="4">
    <source>
        <dbReference type="ARBA" id="ARBA00022692"/>
    </source>
</evidence>
<keyword evidence="5 12" id="KW-0479">Metal-binding</keyword>
<dbReference type="Pfam" id="PF00122">
    <property type="entry name" value="E1-E2_ATPase"/>
    <property type="match status" value="1"/>
</dbReference>
<dbReference type="OrthoDB" id="425043at2759"/>
<evidence type="ECO:0000259" key="13">
    <source>
        <dbReference type="Pfam" id="PF00122"/>
    </source>
</evidence>
<evidence type="ECO:0000256" key="3">
    <source>
        <dbReference type="ARBA" id="ARBA00022553"/>
    </source>
</evidence>
<dbReference type="InterPro" id="IPR047819">
    <property type="entry name" value="P5A-ATPase_N"/>
</dbReference>
<evidence type="ECO:0000256" key="9">
    <source>
        <dbReference type="ARBA" id="ARBA00022967"/>
    </source>
</evidence>
<dbReference type="GO" id="GO:0046872">
    <property type="term" value="F:metal ion binding"/>
    <property type="evidence" value="ECO:0007669"/>
    <property type="project" value="UniProtKB-UniRule"/>
</dbReference>
<dbReference type="FunFam" id="1.20.1110.10:FF:000023">
    <property type="entry name" value="Cation-transporting ATPase"/>
    <property type="match status" value="1"/>
</dbReference>
<comment type="similarity">
    <text evidence="2 12">Belongs to the cation transport ATPase (P-type) (TC 3.A.3) family. Type V subfamily.</text>
</comment>
<accession>A0A8S1NI83</accession>
<feature type="transmembrane region" description="Helical" evidence="12">
    <location>
        <begin position="994"/>
        <end position="1013"/>
    </location>
</feature>
<comment type="caution">
    <text evidence="12">Lacks conserved residue(s) required for the propagation of feature annotation.</text>
</comment>
<dbReference type="GO" id="GO:0005524">
    <property type="term" value="F:ATP binding"/>
    <property type="evidence" value="ECO:0007669"/>
    <property type="project" value="UniProtKB-UniRule"/>
</dbReference>
<keyword evidence="7 12" id="KW-0067">ATP-binding</keyword>
<evidence type="ECO:0000259" key="14">
    <source>
        <dbReference type="Pfam" id="PF12409"/>
    </source>
</evidence>
<dbReference type="SFLD" id="SFLDF00027">
    <property type="entry name" value="p-type_atpase"/>
    <property type="match status" value="1"/>
</dbReference>
<feature type="domain" description="P5B-type ATPase N-terminal" evidence="14">
    <location>
        <begin position="39"/>
        <end position="115"/>
    </location>
</feature>
<dbReference type="PANTHER" id="PTHR45630:SF8">
    <property type="entry name" value="CATION-TRANSPORTING ATPASE"/>
    <property type="match status" value="1"/>
</dbReference>
<dbReference type="Pfam" id="PF12409">
    <property type="entry name" value="P5-ATPase"/>
    <property type="match status" value="1"/>
</dbReference>
<dbReference type="InterPro" id="IPR018303">
    <property type="entry name" value="ATPase_P-typ_P_site"/>
</dbReference>
<evidence type="ECO:0000256" key="10">
    <source>
        <dbReference type="ARBA" id="ARBA00022989"/>
    </source>
</evidence>
<evidence type="ECO:0000256" key="2">
    <source>
        <dbReference type="ARBA" id="ARBA00006000"/>
    </source>
</evidence>
<dbReference type="InterPro" id="IPR059000">
    <property type="entry name" value="ATPase_P-type_domA"/>
</dbReference>
<keyword evidence="11 12" id="KW-0472">Membrane</keyword>
<keyword evidence="10 12" id="KW-1133">Transmembrane helix</keyword>
<name>A0A8S1NI83_9CILI</name>
<dbReference type="PANTHER" id="PTHR45630">
    <property type="entry name" value="CATION-TRANSPORTING ATPASE-RELATED"/>
    <property type="match status" value="1"/>
</dbReference>
<reference evidence="15" key="1">
    <citation type="submission" date="2021-01" db="EMBL/GenBank/DDBJ databases">
        <authorList>
            <consortium name="Genoscope - CEA"/>
            <person name="William W."/>
        </authorList>
    </citation>
    <scope>NUCLEOTIDE SEQUENCE</scope>
</reference>
<proteinExistence type="inferred from homology"/>
<dbReference type="InterPro" id="IPR001757">
    <property type="entry name" value="P_typ_ATPase"/>
</dbReference>
<dbReference type="SFLD" id="SFLDS00003">
    <property type="entry name" value="Haloacid_Dehalogenase"/>
    <property type="match status" value="1"/>
</dbReference>
<dbReference type="Pfam" id="PF13246">
    <property type="entry name" value="Cation_ATPase"/>
    <property type="match status" value="1"/>
</dbReference>
<feature type="transmembrane region" description="Helical" evidence="12">
    <location>
        <begin position="1020"/>
        <end position="1037"/>
    </location>
</feature>
<dbReference type="GO" id="GO:0016887">
    <property type="term" value="F:ATP hydrolysis activity"/>
    <property type="evidence" value="ECO:0007669"/>
    <property type="project" value="InterPro"/>
</dbReference>
<gene>
    <name evidence="15" type="ORF">PSON_ATCC_30995.1.T0590270</name>
</gene>
<dbReference type="InterPro" id="IPR006544">
    <property type="entry name" value="P-type_TPase_V"/>
</dbReference>
<dbReference type="EC" id="7.2.2.-" evidence="12"/>
<protein>
    <recommendedName>
        <fullName evidence="12">Cation-transporting ATPase</fullName>
        <ecNumber evidence="12">7.2.2.-</ecNumber>
    </recommendedName>
</protein>
<evidence type="ECO:0000256" key="12">
    <source>
        <dbReference type="RuleBase" id="RU362082"/>
    </source>
</evidence>
<dbReference type="GO" id="GO:0140358">
    <property type="term" value="F:P-type transmembrane transporter activity"/>
    <property type="evidence" value="ECO:0007669"/>
    <property type="project" value="InterPro"/>
</dbReference>
<keyword evidence="8 12" id="KW-0460">Magnesium</keyword>
<evidence type="ECO:0000256" key="7">
    <source>
        <dbReference type="ARBA" id="ARBA00022840"/>
    </source>
</evidence>
<comment type="subcellular location">
    <subcellularLocation>
        <location evidence="1 12">Membrane</location>
        <topology evidence="1 12">Multi-pass membrane protein</topology>
    </subcellularLocation>
</comment>
<dbReference type="NCBIfam" id="TIGR01494">
    <property type="entry name" value="ATPase_P-type"/>
    <property type="match status" value="2"/>
</dbReference>